<feature type="compositionally biased region" description="Pro residues" evidence="2">
    <location>
        <begin position="292"/>
        <end position="307"/>
    </location>
</feature>
<dbReference type="InterPro" id="IPR001261">
    <property type="entry name" value="ArgE/DapE_CS"/>
</dbReference>
<evidence type="ECO:0008006" key="7">
    <source>
        <dbReference type="Google" id="ProtNLM"/>
    </source>
</evidence>
<dbReference type="PROSITE" id="PS00758">
    <property type="entry name" value="ARGE_DAPE_CPG2_1"/>
    <property type="match status" value="1"/>
</dbReference>
<dbReference type="EMBL" id="JAWLUM010000001">
    <property type="protein sequence ID" value="MDV7132784.1"/>
    <property type="molecule type" value="Genomic_DNA"/>
</dbReference>
<evidence type="ECO:0000256" key="1">
    <source>
        <dbReference type="ARBA" id="ARBA00022801"/>
    </source>
</evidence>
<evidence type="ECO:0000313" key="5">
    <source>
        <dbReference type="Proteomes" id="UP000274762"/>
    </source>
</evidence>
<reference evidence="3 6" key="2">
    <citation type="submission" date="2023-10" db="EMBL/GenBank/DDBJ databases">
        <title>Development of a sustainable strategy for remediation of hydrocarbon-contaminated territories based on the waste exchange concept.</title>
        <authorList>
            <person name="Krivoruchko A."/>
        </authorList>
    </citation>
    <scope>NUCLEOTIDE SEQUENCE [LARGE SCALE GENOMIC DNA]</scope>
    <source>
        <strain evidence="3 6">IEGM 1236</strain>
    </source>
</reference>
<dbReference type="InterPro" id="IPR049726">
    <property type="entry name" value="TtfA-like_core"/>
</dbReference>
<name>A0A315S5D5_WILMA</name>
<keyword evidence="6" id="KW-1185">Reference proteome</keyword>
<gene>
    <name evidence="4" type="ORF">DFJ75_0737</name>
    <name evidence="3" type="ORF">R4198_03690</name>
</gene>
<feature type="region of interest" description="Disordered" evidence="2">
    <location>
        <begin position="200"/>
        <end position="307"/>
    </location>
</feature>
<accession>A0A315S5D5</accession>
<evidence type="ECO:0000256" key="2">
    <source>
        <dbReference type="SAM" id="MobiDB-lite"/>
    </source>
</evidence>
<dbReference type="AlphaFoldDB" id="A0A315S5D5"/>
<protein>
    <recommendedName>
        <fullName evidence="7">Secreted protein</fullName>
    </recommendedName>
</protein>
<dbReference type="EMBL" id="RBKV01000001">
    <property type="protein sequence ID" value="RKR93948.1"/>
    <property type="molecule type" value="Genomic_DNA"/>
</dbReference>
<sequence length="307" mass="33741">MTAVYFLIAALALAGALALLWLDRKRTTGVRRERAVWGDQHGFKYRDSDPALKSEFGRAAMDVPDHIEVQDLAYGSYYGEETVVFDLAETATIVAIRRTTESNVTIDLRHEKTLAPAEDDVELLGAMGKRVMFSSHLDVARRVCDRRMVALATNAPDYIQILWNEGAWSLGSMPITNDPERLDVALETVRRFTDLLRVLPPVVDPQSTPDPRDPSSPTGRARRGLADPRTENIRREDLPRPQRNPGPRTESGAHAREAGPIRRNEGSGPMTRSAGPVTRGPVPPVRTSGPIPRQPGPPGSPRPGGPQ</sequence>
<reference evidence="4 5" key="1">
    <citation type="submission" date="2018-10" db="EMBL/GenBank/DDBJ databases">
        <title>Sequencing the genomes of 1000 actinobacteria strains.</title>
        <authorList>
            <person name="Klenk H.-P."/>
        </authorList>
    </citation>
    <scope>NUCLEOTIDE SEQUENCE [LARGE SCALE GENOMIC DNA]</scope>
    <source>
        <strain evidence="4 5">DSM 44343</strain>
    </source>
</reference>
<evidence type="ECO:0000313" key="4">
    <source>
        <dbReference type="EMBL" id="RKR93948.1"/>
    </source>
</evidence>
<comment type="caution">
    <text evidence="4">The sequence shown here is derived from an EMBL/GenBank/DDBJ whole genome shotgun (WGS) entry which is preliminary data.</text>
</comment>
<accession>A0A495JZD7</accession>
<organism evidence="4 5">
    <name type="scientific">Williamsia marianensis</name>
    <dbReference type="NCBI Taxonomy" id="85044"/>
    <lineage>
        <taxon>Bacteria</taxon>
        <taxon>Bacillati</taxon>
        <taxon>Actinomycetota</taxon>
        <taxon>Actinomycetes</taxon>
        <taxon>Mycobacteriales</taxon>
        <taxon>Nocardiaceae</taxon>
        <taxon>Williamsia</taxon>
    </lineage>
</organism>
<evidence type="ECO:0000313" key="3">
    <source>
        <dbReference type="EMBL" id="MDV7132784.1"/>
    </source>
</evidence>
<proteinExistence type="predicted"/>
<feature type="compositionally biased region" description="Basic and acidic residues" evidence="2">
    <location>
        <begin position="251"/>
        <end position="265"/>
    </location>
</feature>
<evidence type="ECO:0000313" key="6">
    <source>
        <dbReference type="Proteomes" id="UP001185792"/>
    </source>
</evidence>
<feature type="compositionally biased region" description="Basic and acidic residues" evidence="2">
    <location>
        <begin position="224"/>
        <end position="240"/>
    </location>
</feature>
<dbReference type="Proteomes" id="UP001185792">
    <property type="component" value="Unassembled WGS sequence"/>
</dbReference>
<dbReference type="RefSeq" id="WP_099383593.1">
    <property type="nucleotide sequence ID" value="NZ_CBCRXS010000001.1"/>
</dbReference>
<dbReference type="Proteomes" id="UP000274762">
    <property type="component" value="Unassembled WGS sequence"/>
</dbReference>
<feature type="compositionally biased region" description="Low complexity" evidence="2">
    <location>
        <begin position="275"/>
        <end position="291"/>
    </location>
</feature>
<dbReference type="CDD" id="cd21904">
    <property type="entry name" value="TtfA-like"/>
    <property type="match status" value="1"/>
</dbReference>
<keyword evidence="1" id="KW-0378">Hydrolase</keyword>